<proteinExistence type="predicted"/>
<dbReference type="Proteomes" id="UP000430368">
    <property type="component" value="Chromosome"/>
</dbReference>
<keyword evidence="1" id="KW-0472">Membrane</keyword>
<keyword evidence="1" id="KW-0812">Transmembrane</keyword>
<organism evidence="3 4">
    <name type="scientific">Serratia rhizosphaerae</name>
    <dbReference type="NCBI Taxonomy" id="2597702"/>
    <lineage>
        <taxon>Bacteria</taxon>
        <taxon>Pseudomonadati</taxon>
        <taxon>Pseudomonadota</taxon>
        <taxon>Gammaproteobacteria</taxon>
        <taxon>Enterobacterales</taxon>
        <taxon>Yersiniaceae</taxon>
        <taxon>Serratia</taxon>
    </lineage>
</organism>
<evidence type="ECO:0000313" key="3">
    <source>
        <dbReference type="EMBL" id="QHA89122.1"/>
    </source>
</evidence>
<dbReference type="InterPro" id="IPR050879">
    <property type="entry name" value="Acyltransferase_3"/>
</dbReference>
<gene>
    <name evidence="3" type="ORF">FO014_20205</name>
</gene>
<name>A0ABX6GSB3_9GAMM</name>
<feature type="transmembrane region" description="Helical" evidence="1">
    <location>
        <begin position="29"/>
        <end position="47"/>
    </location>
</feature>
<dbReference type="GO" id="GO:0016746">
    <property type="term" value="F:acyltransferase activity"/>
    <property type="evidence" value="ECO:0007669"/>
    <property type="project" value="UniProtKB-KW"/>
</dbReference>
<feature type="transmembrane region" description="Helical" evidence="1">
    <location>
        <begin position="7"/>
        <end position="23"/>
    </location>
</feature>
<dbReference type="PANTHER" id="PTHR23028">
    <property type="entry name" value="ACETYLTRANSFERASE"/>
    <property type="match status" value="1"/>
</dbReference>
<evidence type="ECO:0000259" key="2">
    <source>
        <dbReference type="Pfam" id="PF01757"/>
    </source>
</evidence>
<evidence type="ECO:0000256" key="1">
    <source>
        <dbReference type="SAM" id="Phobius"/>
    </source>
</evidence>
<dbReference type="InterPro" id="IPR002656">
    <property type="entry name" value="Acyl_transf_3_dom"/>
</dbReference>
<feature type="domain" description="Acyltransferase 3" evidence="2">
    <location>
        <begin position="6"/>
        <end position="47"/>
    </location>
</feature>
<reference evidence="3 4" key="1">
    <citation type="submission" date="2019-07" db="EMBL/GenBank/DDBJ databases">
        <title>Serratia dokdonensis sp. nov., an elicitor of systemic resistance in Nicotiana Tabacum.</title>
        <authorList>
            <person name="Son J.-S."/>
            <person name="Hwang Y.-J."/>
            <person name="Lee S.-Y."/>
            <person name="Ghim S.-Y."/>
        </authorList>
    </citation>
    <scope>NUCLEOTIDE SEQUENCE [LARGE SCALE GENOMIC DNA]</scope>
    <source>
        <strain evidence="3 4">KUDC3025</strain>
    </source>
</reference>
<keyword evidence="3" id="KW-0012">Acyltransferase</keyword>
<keyword evidence="3" id="KW-0808">Transferase</keyword>
<dbReference type="EMBL" id="CP041764">
    <property type="protein sequence ID" value="QHA89122.1"/>
    <property type="molecule type" value="Genomic_DNA"/>
</dbReference>
<keyword evidence="4" id="KW-1185">Reference proteome</keyword>
<keyword evidence="1" id="KW-1133">Transmembrane helix</keyword>
<accession>A0ABX6GSB3</accession>
<protein>
    <submittedName>
        <fullName evidence="3">Acyltransferase</fullName>
    </submittedName>
</protein>
<dbReference type="PANTHER" id="PTHR23028:SF53">
    <property type="entry name" value="ACYL_TRANSF_3 DOMAIN-CONTAINING PROTEIN"/>
    <property type="match status" value="1"/>
</dbReference>
<evidence type="ECO:0000313" key="4">
    <source>
        <dbReference type="Proteomes" id="UP000430368"/>
    </source>
</evidence>
<dbReference type="Pfam" id="PF01757">
    <property type="entry name" value="Acyl_transf_3"/>
    <property type="match status" value="1"/>
</dbReference>
<sequence>MNFRLDINGLRFLAVTMVVLFHFKFEFAYGGFAGVDIFFVISGFLMNDICQKQTGKK</sequence>